<proteinExistence type="predicted"/>
<gene>
    <name evidence="1" type="ORF">S01H4_26964</name>
</gene>
<sequence>EQNDLRKIFRDILLSSHANLKINIQKMEKDLQEIKTSIIITDILGNILIHNVQNVGSGFILRQDLRDFLNSCNNIREKIFTSDSANFKGKNDDGKEIEIYIFKYIISVIIMKSRDLDVNSHDKVAILLNNVRLLADLIVSTNFK</sequence>
<accession>X1C5R4</accession>
<protein>
    <recommendedName>
        <fullName evidence="2">Roadblock/LAMTOR2 domain-containing protein</fullName>
    </recommendedName>
</protein>
<comment type="caution">
    <text evidence="1">The sequence shown here is derived from an EMBL/GenBank/DDBJ whole genome shotgun (WGS) entry which is preliminary data.</text>
</comment>
<feature type="non-terminal residue" evidence="1">
    <location>
        <position position="1"/>
    </location>
</feature>
<reference evidence="1" key="1">
    <citation type="journal article" date="2014" name="Front. Microbiol.">
        <title>High frequency of phylogenetically diverse reductive dehalogenase-homologous genes in deep subseafloor sedimentary metagenomes.</title>
        <authorList>
            <person name="Kawai M."/>
            <person name="Futagami T."/>
            <person name="Toyoda A."/>
            <person name="Takaki Y."/>
            <person name="Nishi S."/>
            <person name="Hori S."/>
            <person name="Arai W."/>
            <person name="Tsubouchi T."/>
            <person name="Morono Y."/>
            <person name="Uchiyama I."/>
            <person name="Ito T."/>
            <person name="Fujiyama A."/>
            <person name="Inagaki F."/>
            <person name="Takami H."/>
        </authorList>
    </citation>
    <scope>NUCLEOTIDE SEQUENCE</scope>
    <source>
        <strain evidence="1">Expedition CK06-06</strain>
    </source>
</reference>
<name>X1C5R4_9ZZZZ</name>
<organism evidence="1">
    <name type="scientific">marine sediment metagenome</name>
    <dbReference type="NCBI Taxonomy" id="412755"/>
    <lineage>
        <taxon>unclassified sequences</taxon>
        <taxon>metagenomes</taxon>
        <taxon>ecological metagenomes</taxon>
    </lineage>
</organism>
<evidence type="ECO:0000313" key="1">
    <source>
        <dbReference type="EMBL" id="GAG88662.1"/>
    </source>
</evidence>
<dbReference type="EMBL" id="BART01013083">
    <property type="protein sequence ID" value="GAG88662.1"/>
    <property type="molecule type" value="Genomic_DNA"/>
</dbReference>
<dbReference type="AlphaFoldDB" id="X1C5R4"/>
<evidence type="ECO:0008006" key="2">
    <source>
        <dbReference type="Google" id="ProtNLM"/>
    </source>
</evidence>